<evidence type="ECO:0000313" key="3">
    <source>
        <dbReference type="EMBL" id="KDQ50193.1"/>
    </source>
</evidence>
<evidence type="ECO:0000313" key="4">
    <source>
        <dbReference type="Proteomes" id="UP000027265"/>
    </source>
</evidence>
<evidence type="ECO:0008006" key="5">
    <source>
        <dbReference type="Google" id="ProtNLM"/>
    </source>
</evidence>
<keyword evidence="1" id="KW-0175">Coiled coil</keyword>
<protein>
    <recommendedName>
        <fullName evidence="5">Zn(2)-C6 fungal-type domain-containing protein</fullName>
    </recommendedName>
</protein>
<feature type="compositionally biased region" description="Pro residues" evidence="2">
    <location>
        <begin position="220"/>
        <end position="236"/>
    </location>
</feature>
<evidence type="ECO:0000256" key="2">
    <source>
        <dbReference type="SAM" id="MobiDB-lite"/>
    </source>
</evidence>
<feature type="coiled-coil region" evidence="1">
    <location>
        <begin position="564"/>
        <end position="591"/>
    </location>
</feature>
<proteinExistence type="predicted"/>
<feature type="compositionally biased region" description="Polar residues" evidence="2">
    <location>
        <begin position="439"/>
        <end position="453"/>
    </location>
</feature>
<dbReference type="EMBL" id="KL197764">
    <property type="protein sequence ID" value="KDQ50193.1"/>
    <property type="molecule type" value="Genomic_DNA"/>
</dbReference>
<feature type="region of interest" description="Disordered" evidence="2">
    <location>
        <begin position="436"/>
        <end position="489"/>
    </location>
</feature>
<reference evidence="4" key="1">
    <citation type="journal article" date="2014" name="Proc. Natl. Acad. Sci. U.S.A.">
        <title>Extensive sampling of basidiomycete genomes demonstrates inadequacy of the white-rot/brown-rot paradigm for wood decay fungi.</title>
        <authorList>
            <person name="Riley R."/>
            <person name="Salamov A.A."/>
            <person name="Brown D.W."/>
            <person name="Nagy L.G."/>
            <person name="Floudas D."/>
            <person name="Held B.W."/>
            <person name="Levasseur A."/>
            <person name="Lombard V."/>
            <person name="Morin E."/>
            <person name="Otillar R."/>
            <person name="Lindquist E.A."/>
            <person name="Sun H."/>
            <person name="LaButti K.M."/>
            <person name="Schmutz J."/>
            <person name="Jabbour D."/>
            <person name="Luo H."/>
            <person name="Baker S.E."/>
            <person name="Pisabarro A.G."/>
            <person name="Walton J.D."/>
            <person name="Blanchette R.A."/>
            <person name="Henrissat B."/>
            <person name="Martin F."/>
            <person name="Cullen D."/>
            <person name="Hibbett D.S."/>
            <person name="Grigoriev I.V."/>
        </authorList>
    </citation>
    <scope>NUCLEOTIDE SEQUENCE [LARGE SCALE GENOMIC DNA]</scope>
    <source>
        <strain evidence="4">MUCL 33604</strain>
    </source>
</reference>
<feature type="compositionally biased region" description="Basic and acidic residues" evidence="2">
    <location>
        <begin position="478"/>
        <end position="487"/>
    </location>
</feature>
<dbReference type="HOGENOM" id="CLU_414502_0_0_1"/>
<sequence>MASTKQVKNLQWCIFYATNHIQSAVNTLSHHADHLPATYKLLAAEQQLWMCCIEKIQKIVGEWKQPRIPVIALSLEIELTNPSPDLSRVSINDPRLESHPQFRPTSRKPILGAEGMNVSENRWWEPNFVAVDGWVLVVLASKEFDGNLLYDAPYPIDDDTPSVPDAPEASTSTQSPPTGPTSSTSALKVGPPRGIKLDHQSSTSPLLPTALSLSPSAPVILPPPSVDSSQPPPVPVPEEVEVDAPVGSDEELGLDGSEFVDNDGERPNRGELEDEGRDEVGECKRAQSPLLNPELSPPPDKHVYAASEAYLDSHTYSHHFVYSVRCYNCQVSNLRCVFVPPAKPQKNAKKKDGRHPACLVCSKKRIWCHWEGILEGRPLTMKNSACGRPEPPEASSTRIVPIPLDTALVTSPTHSPKHCKLQQAVGDGQEKVKLELGKPQSTTSSHGRSTSLNAVAGPSTWQTKRKQKDHRVAPSTALEEREEKDLTETGATRKPVKVIPNVSTHFITVPFAYPLVLEFQDIDATSLISSSLPPTPVVVQHSLPQDATQFAGGGQIVQQLVTQVQALNEVIDKQHIEIEHLQADLRRLSSSVDMHFRGIPITTAKQIQTIVDPLKIDLEACLHVVEDFCTPTDVAMES</sequence>
<organism evidence="3 4">
    <name type="scientific">Jaapia argillacea MUCL 33604</name>
    <dbReference type="NCBI Taxonomy" id="933084"/>
    <lineage>
        <taxon>Eukaryota</taxon>
        <taxon>Fungi</taxon>
        <taxon>Dikarya</taxon>
        <taxon>Basidiomycota</taxon>
        <taxon>Agaricomycotina</taxon>
        <taxon>Agaricomycetes</taxon>
        <taxon>Agaricomycetidae</taxon>
        <taxon>Jaapiales</taxon>
        <taxon>Jaapiaceae</taxon>
        <taxon>Jaapia</taxon>
    </lineage>
</organism>
<evidence type="ECO:0000256" key="1">
    <source>
        <dbReference type="SAM" id="Coils"/>
    </source>
</evidence>
<feature type="region of interest" description="Disordered" evidence="2">
    <location>
        <begin position="155"/>
        <end position="280"/>
    </location>
</feature>
<feature type="compositionally biased region" description="Low complexity" evidence="2">
    <location>
        <begin position="201"/>
        <end position="218"/>
    </location>
</feature>
<feature type="compositionally biased region" description="Low complexity" evidence="2">
    <location>
        <begin position="170"/>
        <end position="185"/>
    </location>
</feature>
<accession>A0A067P5K5</accession>
<dbReference type="AlphaFoldDB" id="A0A067P5K5"/>
<keyword evidence="4" id="KW-1185">Reference proteome</keyword>
<dbReference type="InParanoid" id="A0A067P5K5"/>
<name>A0A067P5K5_9AGAM</name>
<gene>
    <name evidence="3" type="ORF">JAAARDRAFT_200195</name>
</gene>
<dbReference type="Proteomes" id="UP000027265">
    <property type="component" value="Unassembled WGS sequence"/>
</dbReference>
<feature type="compositionally biased region" description="Acidic residues" evidence="2">
    <location>
        <begin position="238"/>
        <end position="262"/>
    </location>
</feature>